<dbReference type="PANTHER" id="PTHR30474:SF2">
    <property type="entry name" value="PEPTIDOGLYCAN GLYCOSYLTRANSFERASE FTSW-RELATED"/>
    <property type="match status" value="1"/>
</dbReference>
<dbReference type="PROSITE" id="PS00428">
    <property type="entry name" value="FTSW_RODA_SPOVE"/>
    <property type="match status" value="1"/>
</dbReference>
<reference evidence="22 23" key="1">
    <citation type="journal article" date="2007" name="Proc. Natl. Acad. Sci. U.S.A.">
        <title>The genome of Syntrophus aciditrophicus: life at the thermodynamic limit of microbial growth.</title>
        <authorList>
            <person name="McInerney M.J."/>
            <person name="Rohlin L."/>
            <person name="Mouttaki H."/>
            <person name="Kim U."/>
            <person name="Krupp R.S."/>
            <person name="Rios-Hernandez L."/>
            <person name="Sieber J."/>
            <person name="Struchtemeyer C.G."/>
            <person name="Bhattacharyya A."/>
            <person name="Campbell J.W."/>
            <person name="Gunsalus R.P."/>
        </authorList>
    </citation>
    <scope>NUCLEOTIDE SEQUENCE [LARGE SCALE GENOMIC DNA]</scope>
    <source>
        <strain evidence="22 23">SB</strain>
    </source>
</reference>
<dbReference type="Pfam" id="PF01098">
    <property type="entry name" value="FTSW_RODA_SPOVE"/>
    <property type="match status" value="1"/>
</dbReference>
<evidence type="ECO:0000256" key="18">
    <source>
        <dbReference type="ARBA" id="ARBA00041418"/>
    </source>
</evidence>
<evidence type="ECO:0000256" key="15">
    <source>
        <dbReference type="ARBA" id="ARBA00033270"/>
    </source>
</evidence>
<feature type="transmembrane region" description="Helical" evidence="21">
    <location>
        <begin position="168"/>
        <end position="199"/>
    </location>
</feature>
<dbReference type="OrthoDB" id="9768187at2"/>
<feature type="transmembrane region" description="Helical" evidence="21">
    <location>
        <begin position="359"/>
        <end position="380"/>
    </location>
</feature>
<dbReference type="PANTHER" id="PTHR30474">
    <property type="entry name" value="CELL CYCLE PROTEIN"/>
    <property type="match status" value="1"/>
</dbReference>
<protein>
    <recommendedName>
        <fullName evidence="17">Probable peptidoglycan glycosyltransferase FtsW</fullName>
        <ecNumber evidence="19">2.4.99.28</ecNumber>
    </recommendedName>
    <alternativeName>
        <fullName evidence="18">Cell division protein FtsW</fullName>
    </alternativeName>
    <alternativeName>
        <fullName evidence="15">Cell wall polymerase</fullName>
    </alternativeName>
    <alternativeName>
        <fullName evidence="14">Peptidoglycan polymerase</fullName>
    </alternativeName>
</protein>
<evidence type="ECO:0000256" key="17">
    <source>
        <dbReference type="ARBA" id="ARBA00041185"/>
    </source>
</evidence>
<dbReference type="STRING" id="56780.SYN_01745"/>
<keyword evidence="11 21" id="KW-0472">Membrane</keyword>
<evidence type="ECO:0000313" key="23">
    <source>
        <dbReference type="Proteomes" id="UP000001933"/>
    </source>
</evidence>
<dbReference type="InterPro" id="IPR001182">
    <property type="entry name" value="FtsW/RodA"/>
</dbReference>
<sequence>MIGFLKRFSLPELPFRNLPEGDKRPDLVLLLVVLILVSIGTVMIYSSSSIMAAASKASHHDGWYFLKKQIVFVILGFGMMILMSRIPYSYLRQVAYPSILVCIVLLSLVLVPHLGVRAGGATRWLRMGFFSFQVSELAKICMILFMAQFMTRKIEYRKNFQRGVAVPLAVTGVVLSLIILEPDFGTCAIISVIMLLMLYMAGARVVHLGALMAALIPVGIWFLIHERYRVDRLTAFLDPWKDPQKTGFQIIQSLISFGSGGAFGVGVGDSMQKLFYLPEPHTDFILSIIAEEAGFVGVVVVIALFVILIVRGFFIAFRAPDLFGTLVAAGLTMIIALEAVINIAGVMGLIPLKGLALPFLSYGGTSLLMSLTAVGILLNISTYTEIKEES</sequence>
<dbReference type="KEGG" id="sat:SYN_01745"/>
<feature type="transmembrane region" description="Helical" evidence="21">
    <location>
        <begin position="322"/>
        <end position="347"/>
    </location>
</feature>
<dbReference type="GO" id="GO:0008955">
    <property type="term" value="F:peptidoglycan glycosyltransferase activity"/>
    <property type="evidence" value="ECO:0007669"/>
    <property type="project" value="UniProtKB-EC"/>
</dbReference>
<dbReference type="EC" id="2.4.99.28" evidence="19"/>
<evidence type="ECO:0000256" key="1">
    <source>
        <dbReference type="ARBA" id="ARBA00004651"/>
    </source>
</evidence>
<evidence type="ECO:0000256" key="10">
    <source>
        <dbReference type="ARBA" id="ARBA00022989"/>
    </source>
</evidence>
<dbReference type="HOGENOM" id="CLU_029243_0_1_7"/>
<evidence type="ECO:0000256" key="6">
    <source>
        <dbReference type="ARBA" id="ARBA00022679"/>
    </source>
</evidence>
<accession>Q2LR49</accession>
<dbReference type="FunCoup" id="Q2LR49">
    <property type="interactions" value="173"/>
</dbReference>
<keyword evidence="4 22" id="KW-0132">Cell division</keyword>
<dbReference type="GO" id="GO:0009252">
    <property type="term" value="P:peptidoglycan biosynthetic process"/>
    <property type="evidence" value="ECO:0007669"/>
    <property type="project" value="UniProtKB-KW"/>
</dbReference>
<evidence type="ECO:0000256" key="19">
    <source>
        <dbReference type="ARBA" id="ARBA00044770"/>
    </source>
</evidence>
<dbReference type="EMBL" id="CP000252">
    <property type="protein sequence ID" value="ABC76559.1"/>
    <property type="molecule type" value="Genomic_DNA"/>
</dbReference>
<evidence type="ECO:0000256" key="2">
    <source>
        <dbReference type="ARBA" id="ARBA00004752"/>
    </source>
</evidence>
<evidence type="ECO:0000256" key="5">
    <source>
        <dbReference type="ARBA" id="ARBA00022676"/>
    </source>
</evidence>
<keyword evidence="5" id="KW-0328">Glycosyltransferase</keyword>
<feature type="transmembrane region" description="Helical" evidence="21">
    <location>
        <begin position="65"/>
        <end position="82"/>
    </location>
</feature>
<dbReference type="GO" id="GO:0051301">
    <property type="term" value="P:cell division"/>
    <property type="evidence" value="ECO:0007669"/>
    <property type="project" value="UniProtKB-KW"/>
</dbReference>
<dbReference type="GO" id="GO:0032153">
    <property type="term" value="C:cell division site"/>
    <property type="evidence" value="ECO:0007669"/>
    <property type="project" value="TreeGrafter"/>
</dbReference>
<evidence type="ECO:0000256" key="13">
    <source>
        <dbReference type="ARBA" id="ARBA00023316"/>
    </source>
</evidence>
<organism evidence="22 23">
    <name type="scientific">Syntrophus aciditrophicus (strain SB)</name>
    <dbReference type="NCBI Taxonomy" id="56780"/>
    <lineage>
        <taxon>Bacteria</taxon>
        <taxon>Pseudomonadati</taxon>
        <taxon>Thermodesulfobacteriota</taxon>
        <taxon>Syntrophia</taxon>
        <taxon>Syntrophales</taxon>
        <taxon>Syntrophaceae</taxon>
        <taxon>Syntrophus</taxon>
    </lineage>
</organism>
<comment type="pathway">
    <text evidence="2">Cell wall biogenesis; peptidoglycan biosynthesis.</text>
</comment>
<evidence type="ECO:0000256" key="3">
    <source>
        <dbReference type="ARBA" id="ARBA00022475"/>
    </source>
</evidence>
<evidence type="ECO:0000256" key="7">
    <source>
        <dbReference type="ARBA" id="ARBA00022692"/>
    </source>
</evidence>
<evidence type="ECO:0000256" key="14">
    <source>
        <dbReference type="ARBA" id="ARBA00032370"/>
    </source>
</evidence>
<keyword evidence="3" id="KW-1003">Cell membrane</keyword>
<proteinExistence type="inferred from homology"/>
<dbReference type="GO" id="GO:0005886">
    <property type="term" value="C:plasma membrane"/>
    <property type="evidence" value="ECO:0007669"/>
    <property type="project" value="UniProtKB-SubCell"/>
</dbReference>
<dbReference type="AlphaFoldDB" id="Q2LR49"/>
<dbReference type="InParanoid" id="Q2LR49"/>
<dbReference type="InterPro" id="IPR018365">
    <property type="entry name" value="Cell_cycle_FtsW-rel_CS"/>
</dbReference>
<keyword evidence="6" id="KW-0808">Transferase</keyword>
<name>Q2LR49_SYNAS</name>
<keyword evidence="12" id="KW-0131">Cell cycle</keyword>
<evidence type="ECO:0000313" key="22">
    <source>
        <dbReference type="EMBL" id="ABC76559.1"/>
    </source>
</evidence>
<comment type="catalytic activity">
    <reaction evidence="20">
        <text>[GlcNAc-(1-&gt;4)-Mur2Ac(oyl-L-Ala-gamma-D-Glu-L-Lys-D-Ala-D-Ala)](n)-di-trans,octa-cis-undecaprenyl diphosphate + beta-D-GlcNAc-(1-&gt;4)-Mur2Ac(oyl-L-Ala-gamma-D-Glu-L-Lys-D-Ala-D-Ala)-di-trans,octa-cis-undecaprenyl diphosphate = [GlcNAc-(1-&gt;4)-Mur2Ac(oyl-L-Ala-gamma-D-Glu-L-Lys-D-Ala-D-Ala)](n+1)-di-trans,octa-cis-undecaprenyl diphosphate + di-trans,octa-cis-undecaprenyl diphosphate + H(+)</text>
        <dbReference type="Rhea" id="RHEA:23708"/>
        <dbReference type="Rhea" id="RHEA-COMP:9602"/>
        <dbReference type="Rhea" id="RHEA-COMP:9603"/>
        <dbReference type="ChEBI" id="CHEBI:15378"/>
        <dbReference type="ChEBI" id="CHEBI:58405"/>
        <dbReference type="ChEBI" id="CHEBI:60033"/>
        <dbReference type="ChEBI" id="CHEBI:78435"/>
        <dbReference type="EC" id="2.4.99.28"/>
    </reaction>
</comment>
<dbReference type="eggNOG" id="COG0772">
    <property type="taxonomic scope" value="Bacteria"/>
</dbReference>
<dbReference type="InterPro" id="IPR013437">
    <property type="entry name" value="FtsW"/>
</dbReference>
<keyword evidence="9" id="KW-0573">Peptidoglycan synthesis</keyword>
<feature type="transmembrane region" description="Helical" evidence="21">
    <location>
        <begin position="94"/>
        <end position="115"/>
    </location>
</feature>
<dbReference type="NCBIfam" id="TIGR02614">
    <property type="entry name" value="ftsW"/>
    <property type="match status" value="1"/>
</dbReference>
<gene>
    <name evidence="22" type="ORF">SYN_01745</name>
</gene>
<feature type="transmembrane region" description="Helical" evidence="21">
    <location>
        <begin position="285"/>
        <end position="310"/>
    </location>
</feature>
<evidence type="ECO:0000256" key="12">
    <source>
        <dbReference type="ARBA" id="ARBA00023306"/>
    </source>
</evidence>
<keyword evidence="10 21" id="KW-1133">Transmembrane helix</keyword>
<feature type="transmembrane region" description="Helical" evidence="21">
    <location>
        <begin position="205"/>
        <end position="225"/>
    </location>
</feature>
<feature type="transmembrane region" description="Helical" evidence="21">
    <location>
        <begin position="127"/>
        <end position="147"/>
    </location>
</feature>
<keyword evidence="13" id="KW-0961">Cell wall biogenesis/degradation</keyword>
<dbReference type="GO" id="GO:0071555">
    <property type="term" value="P:cell wall organization"/>
    <property type="evidence" value="ECO:0007669"/>
    <property type="project" value="UniProtKB-KW"/>
</dbReference>
<keyword evidence="23" id="KW-1185">Reference proteome</keyword>
<evidence type="ECO:0000256" key="16">
    <source>
        <dbReference type="ARBA" id="ARBA00038053"/>
    </source>
</evidence>
<keyword evidence="7 21" id="KW-0812">Transmembrane</keyword>
<evidence type="ECO:0000256" key="4">
    <source>
        <dbReference type="ARBA" id="ARBA00022618"/>
    </source>
</evidence>
<dbReference type="Proteomes" id="UP000001933">
    <property type="component" value="Chromosome"/>
</dbReference>
<comment type="subcellular location">
    <subcellularLocation>
        <location evidence="1">Cell membrane</location>
        <topology evidence="1">Multi-pass membrane protein</topology>
    </subcellularLocation>
</comment>
<evidence type="ECO:0000256" key="9">
    <source>
        <dbReference type="ARBA" id="ARBA00022984"/>
    </source>
</evidence>
<evidence type="ECO:0000256" key="8">
    <source>
        <dbReference type="ARBA" id="ARBA00022960"/>
    </source>
</evidence>
<feature type="transmembrane region" description="Helical" evidence="21">
    <location>
        <begin position="27"/>
        <end position="45"/>
    </location>
</feature>
<dbReference type="GO" id="GO:0015648">
    <property type="term" value="F:lipid-linked peptidoglycan transporter activity"/>
    <property type="evidence" value="ECO:0007669"/>
    <property type="project" value="TreeGrafter"/>
</dbReference>
<dbReference type="GO" id="GO:0008360">
    <property type="term" value="P:regulation of cell shape"/>
    <property type="evidence" value="ECO:0007669"/>
    <property type="project" value="UniProtKB-KW"/>
</dbReference>
<feature type="transmembrane region" description="Helical" evidence="21">
    <location>
        <begin position="246"/>
        <end position="265"/>
    </location>
</feature>
<comment type="similarity">
    <text evidence="16">Belongs to the SEDS family. FtsW subfamily.</text>
</comment>
<dbReference type="RefSeq" id="WP_011416593.1">
    <property type="nucleotide sequence ID" value="NC_007759.1"/>
</dbReference>
<evidence type="ECO:0000256" key="11">
    <source>
        <dbReference type="ARBA" id="ARBA00023136"/>
    </source>
</evidence>
<evidence type="ECO:0000256" key="20">
    <source>
        <dbReference type="ARBA" id="ARBA00049902"/>
    </source>
</evidence>
<keyword evidence="8" id="KW-0133">Cell shape</keyword>
<evidence type="ECO:0000256" key="21">
    <source>
        <dbReference type="SAM" id="Phobius"/>
    </source>
</evidence>